<organism evidence="1 2">
    <name type="scientific">Pyropia yezoensis</name>
    <name type="common">Susabi-nori</name>
    <name type="synonym">Porphyra yezoensis</name>
    <dbReference type="NCBI Taxonomy" id="2788"/>
    <lineage>
        <taxon>Eukaryota</taxon>
        <taxon>Rhodophyta</taxon>
        <taxon>Bangiophyceae</taxon>
        <taxon>Bangiales</taxon>
        <taxon>Bangiaceae</taxon>
        <taxon>Pyropia</taxon>
    </lineage>
</organism>
<evidence type="ECO:0000313" key="1">
    <source>
        <dbReference type="EMBL" id="KAK1861125.1"/>
    </source>
</evidence>
<evidence type="ECO:0000313" key="2">
    <source>
        <dbReference type="Proteomes" id="UP000798662"/>
    </source>
</evidence>
<dbReference type="Proteomes" id="UP000798662">
    <property type="component" value="Chromosome 1"/>
</dbReference>
<comment type="caution">
    <text evidence="1">The sequence shown here is derived from an EMBL/GenBank/DDBJ whole genome shotgun (WGS) entry which is preliminary data.</text>
</comment>
<gene>
    <name evidence="1" type="ORF">I4F81_003709</name>
</gene>
<dbReference type="EMBL" id="CM020618">
    <property type="protein sequence ID" value="KAK1861125.1"/>
    <property type="molecule type" value="Genomic_DNA"/>
</dbReference>
<sequence length="805" mass="81089">MLHTVAAAVLAAAATAAAPATLTAVVAAAAPAAPAVRDATAGMSRWNYGGGSLGDTFLAGQPVAPAAGARSSYRTSRSVTATDGTSVADADTAAMLLTSVWSTRDIGLYLPAPAPAAAGAYTLTLHFAETWATAAGVRRFHVSAAAADAAGAPVDGPPAIDVRDVDLFAAGGGQSHVAIDLSAPLMLPAGGGVTVWLRATAANNPTIQGATLAWRAEGASTATPTPAATATPTPAATATPTPTHTTTPTPSAMPTASTTPRVTRWNFGGSSLGDTFLAGQPVAPAAGARSSYRTSRSVTATDGTSVADADTAAMLLTSVWSTRDIGLYLPAPAPAAAGAYTLTLHFAETWATAAGVRRFHVSAAAADAAGAPVDGPPAIDVRDVDLFAAGGGQSHVAIDLSAPLMLPAGGGVTVWLRATAANNPTIQGATLAWRAEGASTATPTPAATATPTPAATATPTPTHTTTPTPSAAPTPTLTPTPTSSTNLPSWTALPDAPSTARRHENCFVNHQNRFFLIGGRSSDSTLVYDPSSASWTTAASLPSMGGGIHHMQCVSYGGLIVVVCAWTGTYPREQLLNRVLLFDPAADTWSQGDVIPPAHNRGSAAVVVRDGAIYIAAGNIGGHGSHSESSTLFTRYVPSTANEAASWTALAPCPRSRDHVYGVISQGQLVLAGGRDGGSSDPFNAVRTEIDVYSFEEDKWRTLPEARLAQGRGAPLVAAIGNTVIVAGGEGGGRVWPATEVLDMVSEQMVELSPAVFMVTGRHASPAVVCNGAAYVVAGSGGQGGGPELKSFEAFSVGPIVPCTS</sequence>
<reference evidence="1" key="1">
    <citation type="submission" date="2019-11" db="EMBL/GenBank/DDBJ databases">
        <title>Nori genome reveals adaptations in red seaweeds to the harsh intertidal environment.</title>
        <authorList>
            <person name="Wang D."/>
            <person name="Mao Y."/>
        </authorList>
    </citation>
    <scope>NUCLEOTIDE SEQUENCE</scope>
    <source>
        <tissue evidence="1">Gametophyte</tissue>
    </source>
</reference>
<accession>A0ACC3BTQ1</accession>
<protein>
    <submittedName>
        <fullName evidence="1">Uncharacterized protein</fullName>
    </submittedName>
</protein>
<keyword evidence="2" id="KW-1185">Reference proteome</keyword>
<name>A0ACC3BTQ1_PYRYE</name>
<proteinExistence type="predicted"/>